<dbReference type="InterPro" id="IPR006127">
    <property type="entry name" value="ZnuA-like"/>
</dbReference>
<protein>
    <submittedName>
        <fullName evidence="6">Zinc ABC transporter substrate-binding protein</fullName>
    </submittedName>
</protein>
<dbReference type="RefSeq" id="WP_204202062.1">
    <property type="nucleotide sequence ID" value="NZ_JAFELM010000015.1"/>
</dbReference>
<dbReference type="Pfam" id="PF01297">
    <property type="entry name" value="ZnuA"/>
    <property type="match status" value="1"/>
</dbReference>
<gene>
    <name evidence="6" type="ORF">JR050_03125</name>
</gene>
<comment type="similarity">
    <text evidence="3">Belongs to the bacterial solute-binding protein 9 family.</text>
</comment>
<reference evidence="6 7" key="1">
    <citation type="submission" date="2021-02" db="EMBL/GenBank/DDBJ databases">
        <title>Bacillus sp. RD4P76, an endophyte from a halophyte.</title>
        <authorList>
            <person name="Sun J.-Q."/>
        </authorList>
    </citation>
    <scope>NUCLEOTIDE SEQUENCE [LARGE SCALE GENOMIC DNA]</scope>
    <source>
        <strain evidence="6 7">RD4P76</strain>
    </source>
</reference>
<dbReference type="PRINTS" id="PR00690">
    <property type="entry name" value="ADHESNFAMILY"/>
</dbReference>
<evidence type="ECO:0000256" key="4">
    <source>
        <dbReference type="SAM" id="MobiDB-lite"/>
    </source>
</evidence>
<sequence length="350" mass="39422">MRTKHTLLVLLLMLSAFLFGCNTETKEVTPKEETQNAETTDEKLKVYTTIFPLEDFAKRIGGDHVEVVSVFPPGVDAHSFEPTAKTMVDMAKADAFIYTGAGIEGFAEAATEALQNEEVRIVKATEGMDLVKLEEHAHDEEGHDDHDGEEGHDDHAHDEEGHDDHEGEKEHDDHNHGGQDPHVWLDPLLAIQLAENILHAFEELNPAAKEEFEQNFNKLKLDLEALDSEFKTVIDTGKTKEILVSHAAYGYWESRYGLEQISVLGLTPTNEPSQQELTEIIKTAEEHNIRYLIFEQNVSSKVADIVKNEIKAEALTLHNLEAITDEDIKNNEDYFSIMKRNLETLKTALN</sequence>
<feature type="signal peptide" evidence="5">
    <location>
        <begin position="1"/>
        <end position="20"/>
    </location>
</feature>
<keyword evidence="1 3" id="KW-0813">Transport</keyword>
<keyword evidence="2 5" id="KW-0732">Signal</keyword>
<dbReference type="PANTHER" id="PTHR42953">
    <property type="entry name" value="HIGH-AFFINITY ZINC UPTAKE SYSTEM PROTEIN ZNUA-RELATED"/>
    <property type="match status" value="1"/>
</dbReference>
<organism evidence="6 7">
    <name type="scientific">Bacillus suaedaesalsae</name>
    <dbReference type="NCBI Taxonomy" id="2810349"/>
    <lineage>
        <taxon>Bacteria</taxon>
        <taxon>Bacillati</taxon>
        <taxon>Bacillota</taxon>
        <taxon>Bacilli</taxon>
        <taxon>Bacillales</taxon>
        <taxon>Bacillaceae</taxon>
        <taxon>Bacillus</taxon>
    </lineage>
</organism>
<dbReference type="InterPro" id="IPR050492">
    <property type="entry name" value="Bact_metal-bind_prot9"/>
</dbReference>
<dbReference type="PRINTS" id="PR00691">
    <property type="entry name" value="ADHESINB"/>
</dbReference>
<evidence type="ECO:0000313" key="6">
    <source>
        <dbReference type="EMBL" id="MBM6616672.1"/>
    </source>
</evidence>
<dbReference type="InterPro" id="IPR006129">
    <property type="entry name" value="AdhesinB"/>
</dbReference>
<feature type="compositionally biased region" description="Basic and acidic residues" evidence="4">
    <location>
        <begin position="152"/>
        <end position="179"/>
    </location>
</feature>
<accession>A0ABS2DDY9</accession>
<evidence type="ECO:0000256" key="2">
    <source>
        <dbReference type="ARBA" id="ARBA00022729"/>
    </source>
</evidence>
<dbReference type="SUPFAM" id="SSF53807">
    <property type="entry name" value="Helical backbone' metal receptor"/>
    <property type="match status" value="1"/>
</dbReference>
<dbReference type="PANTHER" id="PTHR42953:SF8">
    <property type="entry name" value="ZINT DOMAIN-CONTAINING PROTEIN"/>
    <property type="match status" value="1"/>
</dbReference>
<keyword evidence="7" id="KW-1185">Reference proteome</keyword>
<dbReference type="Proteomes" id="UP001518925">
    <property type="component" value="Unassembled WGS sequence"/>
</dbReference>
<dbReference type="EMBL" id="JAFELM010000015">
    <property type="protein sequence ID" value="MBM6616672.1"/>
    <property type="molecule type" value="Genomic_DNA"/>
</dbReference>
<evidence type="ECO:0000256" key="1">
    <source>
        <dbReference type="ARBA" id="ARBA00022448"/>
    </source>
</evidence>
<dbReference type="Gene3D" id="3.40.50.1980">
    <property type="entry name" value="Nitrogenase molybdenum iron protein domain"/>
    <property type="match status" value="3"/>
</dbReference>
<dbReference type="InterPro" id="IPR006128">
    <property type="entry name" value="Lipoprotein_PsaA-like"/>
</dbReference>
<dbReference type="PROSITE" id="PS51257">
    <property type="entry name" value="PROKAR_LIPOPROTEIN"/>
    <property type="match status" value="1"/>
</dbReference>
<comment type="caution">
    <text evidence="6">The sequence shown here is derived from an EMBL/GenBank/DDBJ whole genome shotgun (WGS) entry which is preliminary data.</text>
</comment>
<feature type="region of interest" description="Disordered" evidence="4">
    <location>
        <begin position="138"/>
        <end position="181"/>
    </location>
</feature>
<evidence type="ECO:0000313" key="7">
    <source>
        <dbReference type="Proteomes" id="UP001518925"/>
    </source>
</evidence>
<name>A0ABS2DDY9_9BACI</name>
<feature type="chain" id="PRO_5046070786" evidence="5">
    <location>
        <begin position="21"/>
        <end position="350"/>
    </location>
</feature>
<evidence type="ECO:0000256" key="5">
    <source>
        <dbReference type="SAM" id="SignalP"/>
    </source>
</evidence>
<evidence type="ECO:0000256" key="3">
    <source>
        <dbReference type="RuleBase" id="RU003512"/>
    </source>
</evidence>
<proteinExistence type="inferred from homology"/>